<evidence type="ECO:0000313" key="6">
    <source>
        <dbReference type="Proteomes" id="UP000187464"/>
    </source>
</evidence>
<evidence type="ECO:0000256" key="2">
    <source>
        <dbReference type="SAM" id="SignalP"/>
    </source>
</evidence>
<reference evidence="5 6" key="1">
    <citation type="submission" date="2016-08" db="EMBL/GenBank/DDBJ databases">
        <authorList>
            <person name="Seilhamer J.J."/>
        </authorList>
    </citation>
    <scope>NUCLEOTIDE SEQUENCE [LARGE SCALE GENOMIC DNA]</scope>
    <source>
        <strain evidence="5">M3/6</strain>
    </source>
</reference>
<dbReference type="RefSeq" id="WP_076931218.1">
    <property type="nucleotide sequence ID" value="NZ_DAMBAO010000009.1"/>
</dbReference>
<dbReference type="Pfam" id="PF13205">
    <property type="entry name" value="Big_5"/>
    <property type="match status" value="1"/>
</dbReference>
<dbReference type="InterPro" id="IPR014755">
    <property type="entry name" value="Cu-Rt/internalin_Ig-like"/>
</dbReference>
<keyword evidence="1 2" id="KW-0732">Signal</keyword>
<dbReference type="Gene3D" id="2.60.40.1220">
    <property type="match status" value="1"/>
</dbReference>
<feature type="signal peptide" evidence="2">
    <location>
        <begin position="1"/>
        <end position="22"/>
    </location>
</feature>
<evidence type="ECO:0000256" key="1">
    <source>
        <dbReference type="ARBA" id="ARBA00022729"/>
    </source>
</evidence>
<protein>
    <recommendedName>
        <fullName evidence="7">Beta-glucosidase</fullName>
    </recommendedName>
</protein>
<evidence type="ECO:0000313" key="5">
    <source>
        <dbReference type="EMBL" id="SCD21374.1"/>
    </source>
</evidence>
<keyword evidence="6" id="KW-1185">Reference proteome</keyword>
<dbReference type="PROSITE" id="PS51257">
    <property type="entry name" value="PROKAR_LIPOPROTEIN"/>
    <property type="match status" value="1"/>
</dbReference>
<dbReference type="EMBL" id="LT605205">
    <property type="protein sequence ID" value="SCD21374.1"/>
    <property type="molecule type" value="Genomic_DNA"/>
</dbReference>
<dbReference type="KEGG" id="psac:PSM36_2573"/>
<dbReference type="Pfam" id="PF10091">
    <property type="entry name" value="Glycoamylase"/>
    <property type="match status" value="1"/>
</dbReference>
<feature type="domain" description="SbsA Ig-like" evidence="4">
    <location>
        <begin position="49"/>
        <end position="132"/>
    </location>
</feature>
<evidence type="ECO:0000259" key="3">
    <source>
        <dbReference type="Pfam" id="PF10091"/>
    </source>
</evidence>
<dbReference type="Proteomes" id="UP000187464">
    <property type="component" value="Chromosome I"/>
</dbReference>
<evidence type="ECO:0008006" key="7">
    <source>
        <dbReference type="Google" id="ProtNLM"/>
    </source>
</evidence>
<feature type="domain" description="Glycoamylase-like" evidence="3">
    <location>
        <begin position="325"/>
        <end position="538"/>
    </location>
</feature>
<dbReference type="InterPro" id="IPR019282">
    <property type="entry name" value="Glycoamylase-like_cons_dom"/>
</dbReference>
<gene>
    <name evidence="5" type="ORF">PSM36_2573</name>
</gene>
<dbReference type="Gene3D" id="1.50.10.140">
    <property type="match status" value="1"/>
</dbReference>
<evidence type="ECO:0000259" key="4">
    <source>
        <dbReference type="Pfam" id="PF13205"/>
    </source>
</evidence>
<dbReference type="InterPro" id="IPR032812">
    <property type="entry name" value="SbsA_Ig"/>
</dbReference>
<name>A0A1R3TCP6_9BACT</name>
<organism evidence="5 6">
    <name type="scientific">Proteiniphilum saccharofermentans</name>
    <dbReference type="NCBI Taxonomy" id="1642647"/>
    <lineage>
        <taxon>Bacteria</taxon>
        <taxon>Pseudomonadati</taxon>
        <taxon>Bacteroidota</taxon>
        <taxon>Bacteroidia</taxon>
        <taxon>Bacteroidales</taxon>
        <taxon>Dysgonomonadaceae</taxon>
        <taxon>Proteiniphilum</taxon>
    </lineage>
</organism>
<dbReference type="STRING" id="1642647.PSM36_2573"/>
<proteinExistence type="predicted"/>
<accession>A0A1R3TCP6</accession>
<feature type="chain" id="PRO_5010323550" description="Beta-glucosidase" evidence="2">
    <location>
        <begin position="23"/>
        <end position="555"/>
    </location>
</feature>
<sequence length="555" mass="62453">MSKVRFQQWSCFLLFFGMIFLASCGSKEEPPVSGTFQLAEIEINGVVNAASYAEVDPNLHVTLTFSDNVDPNTLQNNITLQPTTAGQAVALTYHTEGNTVAIQSTTPLNQFTAYRLTINTGLKSVSGNPISTGKIYTITTGIDPVDKFPRISDEELLTLVQKQTFNYFWDFGHPVSGMARERTTSGNTVTTGGTGFGVMAMIVAVERGFITKEEALNRIQTIVTFLETRTTRYHGAFAHWIHGETGETLPFSTYDNGADLVETSLLFQGLLTARQYFNSDAAGEIKLREDITRLWEEIDWTWFQKEDEKVLYWHWSPQHEWHQNLKIQGWNESLITYLLAAASPTYPISKEVYDEGWARNGGMRNGASYHGITLPLGPNYGGPMFFAHYSFLGLNPNGLKDQYADYMEQNRNHAMINYSYCVENPQGYSGYSEHCWGLTASDGNQGYSAHSPTNDRGVIAPTAALASMPYMPEESMRALHFFYYKLGDKLWAEHGFVDAFNLSENWFDNQHIAIDQGPIIIMIENYRTGLPWNLFMGIPEIQAGLTKLGFQQRKN</sequence>
<dbReference type="AlphaFoldDB" id="A0A1R3TCP6"/>